<feature type="domain" description="Helicase-associated" evidence="2">
    <location>
        <begin position="214"/>
        <end position="276"/>
    </location>
</feature>
<evidence type="ECO:0000259" key="2">
    <source>
        <dbReference type="Pfam" id="PF03457"/>
    </source>
</evidence>
<name>A0A6A5ACW4_APHAT</name>
<feature type="domain" description="Helicase-associated" evidence="2">
    <location>
        <begin position="135"/>
        <end position="206"/>
    </location>
</feature>
<dbReference type="EMBL" id="VJMI01012620">
    <property type="protein sequence ID" value="KAF0749747.1"/>
    <property type="molecule type" value="Genomic_DNA"/>
</dbReference>
<proteinExistence type="predicted"/>
<evidence type="ECO:0000313" key="3">
    <source>
        <dbReference type="EMBL" id="KAF0749747.1"/>
    </source>
</evidence>
<dbReference type="AlphaFoldDB" id="A0A6A5ACW4"/>
<sequence>MSSVLKRLGCVIITSSHLIFRFPAAGPPMHDHHCHQTWSTSTTTTTTSTQGISRPRQFSLFVEAATILHAMNKDSSSMTCFPKLYTIPRQAPWPLHLQGVKLNTAQVRMHYKNNNLHPDTKRALEAINFVFDVNQVKWEQKIAALRLYKQLHGGDLCVPQDFRIPTDDSRWPRDLWGMRLGLAVRSIRQKTPPTSDRFRQLSAMGFVWNVLDMGWETKRVALATYKHLYGDLLVAYNFTWPRDTWNLKLGHAVHNIRQNGRDMSSDRLDQLAALGFVWDHLESTWDVKVTALQFYKLVHGHTAVPYGFIVPGQGAEPSWPRETWGMKLGHAVHNMRQSVDDMPAARRMVLNSLGFHWQSAPLTWDVKLRALQVYRDLHGHLNIPPDFRVPATSDAQPWPNKCWHVRLADVSDELRLRADAMHETQVAALNDLGFQWQKPTAVVDVVVEQHDEDVCGVESISICDGFPLLKRRRVEARAQVVMSVVSLCTWSTSVAVCEGVKLTLCF</sequence>
<protein>
    <recommendedName>
        <fullName evidence="2">Helicase-associated domain-containing protein</fullName>
    </recommendedName>
</protein>
<dbReference type="InterPro" id="IPR005114">
    <property type="entry name" value="Helicase_assoc"/>
</dbReference>
<evidence type="ECO:0000313" key="4">
    <source>
        <dbReference type="Proteomes" id="UP000469452"/>
    </source>
</evidence>
<feature type="region of interest" description="Disordered" evidence="1">
    <location>
        <begin position="33"/>
        <end position="52"/>
    </location>
</feature>
<feature type="domain" description="Helicase-associated" evidence="2">
    <location>
        <begin position="282"/>
        <end position="355"/>
    </location>
</feature>
<gene>
    <name evidence="3" type="ORF">AaE_006931</name>
</gene>
<comment type="caution">
    <text evidence="3">The sequence shown here is derived from an EMBL/GenBank/DDBJ whole genome shotgun (WGS) entry which is preliminary data.</text>
</comment>
<dbReference type="PANTHER" id="PTHR37066">
    <property type="entry name" value="HELICASE-ASSOCIATED"/>
    <property type="match status" value="1"/>
</dbReference>
<dbReference type="Pfam" id="PF03457">
    <property type="entry name" value="HA"/>
    <property type="match status" value="3"/>
</dbReference>
<reference evidence="3 4" key="1">
    <citation type="submission" date="2019-06" db="EMBL/GenBank/DDBJ databases">
        <title>Genomics analysis of Aphanomyces spp. identifies a new class of oomycete effector associated with host adaptation.</title>
        <authorList>
            <person name="Gaulin E."/>
        </authorList>
    </citation>
    <scope>NUCLEOTIDE SEQUENCE [LARGE SCALE GENOMIC DNA]</scope>
    <source>
        <strain evidence="3 4">E</strain>
    </source>
</reference>
<evidence type="ECO:0000256" key="1">
    <source>
        <dbReference type="SAM" id="MobiDB-lite"/>
    </source>
</evidence>
<dbReference type="PANTHER" id="PTHR37066:SF1">
    <property type="entry name" value="LNS2_PITP DOMAIN-CONTAINING PROTEIN"/>
    <property type="match status" value="1"/>
</dbReference>
<feature type="compositionally biased region" description="Low complexity" evidence="1">
    <location>
        <begin position="37"/>
        <end position="49"/>
    </location>
</feature>
<dbReference type="VEuPathDB" id="FungiDB:H257_10261"/>
<accession>A0A6A5ACW4</accession>
<dbReference type="Proteomes" id="UP000469452">
    <property type="component" value="Unassembled WGS sequence"/>
</dbReference>
<organism evidence="3 4">
    <name type="scientific">Aphanomyces astaci</name>
    <name type="common">Crayfish plague agent</name>
    <dbReference type="NCBI Taxonomy" id="112090"/>
    <lineage>
        <taxon>Eukaryota</taxon>
        <taxon>Sar</taxon>
        <taxon>Stramenopiles</taxon>
        <taxon>Oomycota</taxon>
        <taxon>Saprolegniomycetes</taxon>
        <taxon>Saprolegniales</taxon>
        <taxon>Verrucalvaceae</taxon>
        <taxon>Aphanomyces</taxon>
    </lineage>
</organism>